<dbReference type="CDD" id="cd01949">
    <property type="entry name" value="GGDEF"/>
    <property type="match status" value="1"/>
</dbReference>
<feature type="transmembrane region" description="Helical" evidence="1">
    <location>
        <begin position="382"/>
        <end position="405"/>
    </location>
</feature>
<dbReference type="PANTHER" id="PTHR33121">
    <property type="entry name" value="CYCLIC DI-GMP PHOSPHODIESTERASE PDEF"/>
    <property type="match status" value="1"/>
</dbReference>
<dbReference type="InterPro" id="IPR035919">
    <property type="entry name" value="EAL_sf"/>
</dbReference>
<dbReference type="InterPro" id="IPR029787">
    <property type="entry name" value="Nucleotide_cyclase"/>
</dbReference>
<dbReference type="EMBL" id="JBBMFD010000001">
    <property type="protein sequence ID" value="MEQ2439605.1"/>
    <property type="molecule type" value="Genomic_DNA"/>
</dbReference>
<dbReference type="InterPro" id="IPR050706">
    <property type="entry name" value="Cyclic-di-GMP_PDE-like"/>
</dbReference>
<keyword evidence="5" id="KW-1185">Reference proteome</keyword>
<dbReference type="RefSeq" id="WP_349217862.1">
    <property type="nucleotide sequence ID" value="NZ_JBBMFD010000001.1"/>
</dbReference>
<dbReference type="PROSITE" id="PS50883">
    <property type="entry name" value="EAL"/>
    <property type="match status" value="1"/>
</dbReference>
<sequence length="1002" mass="114091">MVRIKKLKSNSIMKKMLFPMIVVMLVQAGLFAGTILWGGTIEQLNNNSFDILNERVINRKNYLQNEMIQRWSNLTETEETVNNKVAQVLAQENAALSDITANSPLAVEILEQTSADILYLIRKNSVTGAFLILNGQDPADLSAADTVKSGLYIRDDDPVTNPNDTSDLLIERAPSAITKTLGIPMDTGWYPTFQFYADDPEYCRFYQKPFQAAVEHPQVSTADLGYWCRPFCLYDDEEEVITYSIPLRQEDGTAYGVLGVELKLDYLRTMLPSAEVDGSDKGAYLLCVDENEDMQVDLVLASGPISKVLFGEEERVALAPQPDYANVYRLEQNERITDTTFASLQHLKLYNSNTPFENEKWALAGIVQSKNLLSFSRSVQTAVLIALVLSLFISIVSVLMVGSFFTKPITALVRKVRESDPTKPVRLEKTRITEIDELASAVESLSSSVFDSASKLSQIIHMANIPIGAFEQQEGVDRVFCTDDFFAIMEIDGPDKASYLPVQQFDRMLREKERYVDTTEDGGRVKVYRLLTKQGVPKWVRVKLVQDREHMLGVAVDVTQEMLEKKKIEYERDYDLLTNLLNRRAFHTRIAKCFENPKALGMAAFIMFDLDNLKYINDTYGHDFGDEYIRCAASIFKEFIAHNGVVARMSGDEFYVFLSGYEDKKQIRRVIGDVREDLRKATLTLPDSRTIKIRASAGVSWYPEDSTSYEELIKYADFSMYKVKNTIKGELYEFDRESYNRDSFLLRSREDLNKLIDEELVEYAFQPIVDAVSGQVFAYEALMRPQMGTLNSPVDVLRLARSQSKLYQIEHLTWFKALKAFDRNQEALAGCKVFINSIPNQLLTESDIYDIEKLYRPLLDRIVIELTENDEIDEQATSRKQRLVQYWDCCLALDDFGSGYNGDAVLLSVTPDFVKIDMSIVRGIDEDENRQVLFENLIAYSKERHIKVIAEGVETRSEMETLISLGADYMQGYYLGKPGYHPQGIEESTVQEIRAAAKRRKV</sequence>
<evidence type="ECO:0000313" key="4">
    <source>
        <dbReference type="EMBL" id="MEQ2439605.1"/>
    </source>
</evidence>
<keyword evidence="1" id="KW-1133">Transmembrane helix</keyword>
<evidence type="ECO:0000313" key="5">
    <source>
        <dbReference type="Proteomes" id="UP001489509"/>
    </source>
</evidence>
<dbReference type="Gene3D" id="3.20.20.450">
    <property type="entry name" value="EAL domain"/>
    <property type="match status" value="1"/>
</dbReference>
<dbReference type="InterPro" id="IPR043128">
    <property type="entry name" value="Rev_trsase/Diguanyl_cyclase"/>
</dbReference>
<dbReference type="InterPro" id="IPR000160">
    <property type="entry name" value="GGDEF_dom"/>
</dbReference>
<gene>
    <name evidence="4" type="ORF">WMO26_02040</name>
</gene>
<protein>
    <submittedName>
        <fullName evidence="4">EAL domain-containing protein</fullName>
    </submittedName>
</protein>
<evidence type="ECO:0000256" key="1">
    <source>
        <dbReference type="SAM" id="Phobius"/>
    </source>
</evidence>
<dbReference type="Pfam" id="PF00563">
    <property type="entry name" value="EAL"/>
    <property type="match status" value="1"/>
</dbReference>
<dbReference type="PROSITE" id="PS50887">
    <property type="entry name" value="GGDEF"/>
    <property type="match status" value="1"/>
</dbReference>
<dbReference type="CDD" id="cd01948">
    <property type="entry name" value="EAL"/>
    <property type="match status" value="1"/>
</dbReference>
<dbReference type="InterPro" id="IPR001633">
    <property type="entry name" value="EAL_dom"/>
</dbReference>
<dbReference type="Proteomes" id="UP001489509">
    <property type="component" value="Unassembled WGS sequence"/>
</dbReference>
<dbReference type="NCBIfam" id="TIGR00254">
    <property type="entry name" value="GGDEF"/>
    <property type="match status" value="1"/>
</dbReference>
<reference evidence="4 5" key="1">
    <citation type="submission" date="2024-03" db="EMBL/GenBank/DDBJ databases">
        <title>Human intestinal bacterial collection.</title>
        <authorList>
            <person name="Pauvert C."/>
            <person name="Hitch T.C.A."/>
            <person name="Clavel T."/>
        </authorList>
    </citation>
    <scope>NUCLEOTIDE SEQUENCE [LARGE SCALE GENOMIC DNA]</scope>
    <source>
        <strain evidence="4 5">CLA-JM-H44</strain>
    </source>
</reference>
<evidence type="ECO:0000259" key="3">
    <source>
        <dbReference type="PROSITE" id="PS50887"/>
    </source>
</evidence>
<dbReference type="SUPFAM" id="SSF55073">
    <property type="entry name" value="Nucleotide cyclase"/>
    <property type="match status" value="1"/>
</dbReference>
<dbReference type="SMART" id="SM00267">
    <property type="entry name" value="GGDEF"/>
    <property type="match status" value="1"/>
</dbReference>
<keyword evidence="1" id="KW-0812">Transmembrane</keyword>
<dbReference type="SMART" id="SM00052">
    <property type="entry name" value="EAL"/>
    <property type="match status" value="1"/>
</dbReference>
<dbReference type="Gene3D" id="3.30.70.270">
    <property type="match status" value="1"/>
</dbReference>
<proteinExistence type="predicted"/>
<keyword evidence="1" id="KW-0472">Membrane</keyword>
<feature type="domain" description="GGDEF" evidence="3">
    <location>
        <begin position="601"/>
        <end position="736"/>
    </location>
</feature>
<evidence type="ECO:0000259" key="2">
    <source>
        <dbReference type="PROSITE" id="PS50883"/>
    </source>
</evidence>
<accession>A0ABV1DYR3</accession>
<organism evidence="4 5">
    <name type="scientific">Solibaculum intestinale</name>
    <dbReference type="NCBI Taxonomy" id="3133165"/>
    <lineage>
        <taxon>Bacteria</taxon>
        <taxon>Bacillati</taxon>
        <taxon>Bacillota</taxon>
        <taxon>Clostridia</taxon>
        <taxon>Eubacteriales</taxon>
        <taxon>Oscillospiraceae</taxon>
        <taxon>Solibaculum</taxon>
    </lineage>
</organism>
<comment type="caution">
    <text evidence="4">The sequence shown here is derived from an EMBL/GenBank/DDBJ whole genome shotgun (WGS) entry which is preliminary data.</text>
</comment>
<dbReference type="PANTHER" id="PTHR33121:SF15">
    <property type="entry name" value="BLUE LIGHT- AND TEMPERATURE-REGULATED ANTIREPRESSOR BLUF"/>
    <property type="match status" value="1"/>
</dbReference>
<dbReference type="Pfam" id="PF00990">
    <property type="entry name" value="GGDEF"/>
    <property type="match status" value="1"/>
</dbReference>
<name>A0ABV1DYR3_9FIRM</name>
<dbReference type="SUPFAM" id="SSF141868">
    <property type="entry name" value="EAL domain-like"/>
    <property type="match status" value="1"/>
</dbReference>
<feature type="domain" description="EAL" evidence="2">
    <location>
        <begin position="745"/>
        <end position="992"/>
    </location>
</feature>